<feature type="chain" id="PRO_5046619402" evidence="6">
    <location>
        <begin position="21"/>
        <end position="505"/>
    </location>
</feature>
<gene>
    <name evidence="7" type="ORF">H9661_05245</name>
</gene>
<evidence type="ECO:0000256" key="3">
    <source>
        <dbReference type="ARBA" id="ARBA00023136"/>
    </source>
</evidence>
<evidence type="ECO:0000313" key="7">
    <source>
        <dbReference type="EMBL" id="MBD7910761.1"/>
    </source>
</evidence>
<evidence type="ECO:0000256" key="6">
    <source>
        <dbReference type="SAM" id="SignalP"/>
    </source>
</evidence>
<keyword evidence="1" id="KW-1003">Cell membrane</keyword>
<evidence type="ECO:0000256" key="5">
    <source>
        <dbReference type="ARBA" id="ARBA00023288"/>
    </source>
</evidence>
<proteinExistence type="predicted"/>
<sequence>MKSKKISLILVGLMSLTMLAGCGSKDAKDSSGDKHISIMAPLVGTDAPAGDNEIQKQLEEKTGYKVDITWVPDSSYNDKLSITLASDEVPDILVVKDKDATTISNVNKGAFWKLDDFIEDYDNLSKADESIKENASFNGSTYGIYRTRDVIRSCVAIRKDWLNNLGLKEPKTLEEFTDMLKKFTNNDPDKNGKKDTYGMVIPKWPGSLNTNSPFDQMSIWFGAPNATKVDDGKVTPDFMTDEYMNALDYFKKLYDEGLMNKDFAVMDSKNWDDPFVNGQAGVIVDVQSRALDKLQKKILEKYGDDGKNGDSYVTMVGNITTSAADKILPTTGYSGMLVLPKQSVKSEKDVKKVLDFINKTNTEEVNTILNNGVEGVHYKMENGKYVPTTDKTLKAQLDAYSQLSTNTPNYKIMKPLKGNNLEAQRNDIMEKGKDKAVFNPTASLISDVYSKKGAQLQNIMADARIKYIAGQIDKKGYQDAINLWLSTGGQEYMDELGKLYKENIK</sequence>
<dbReference type="InterPro" id="IPR050490">
    <property type="entry name" value="Bact_solute-bd_prot1"/>
</dbReference>
<dbReference type="Gene3D" id="3.40.190.10">
    <property type="entry name" value="Periplasmic binding protein-like II"/>
    <property type="match status" value="2"/>
</dbReference>
<dbReference type="PANTHER" id="PTHR43649:SF33">
    <property type="entry name" value="POLYGALACTURONAN_RHAMNOGALACTURONAN-BINDING PROTEIN YTCQ"/>
    <property type="match status" value="1"/>
</dbReference>
<reference evidence="7 8" key="1">
    <citation type="submission" date="2020-08" db="EMBL/GenBank/DDBJ databases">
        <title>A Genomic Blueprint of the Chicken Gut Microbiome.</title>
        <authorList>
            <person name="Gilroy R."/>
            <person name="Ravi A."/>
            <person name="Getino M."/>
            <person name="Pursley I."/>
            <person name="Horton D.L."/>
            <person name="Alikhan N.-F."/>
            <person name="Baker D."/>
            <person name="Gharbi K."/>
            <person name="Hall N."/>
            <person name="Watson M."/>
            <person name="Adriaenssens E.M."/>
            <person name="Foster-Nyarko E."/>
            <person name="Jarju S."/>
            <person name="Secka A."/>
            <person name="Antonio M."/>
            <person name="Oren A."/>
            <person name="Chaudhuri R."/>
            <person name="La Ragione R.M."/>
            <person name="Hildebrand F."/>
            <person name="Pallen M.J."/>
        </authorList>
    </citation>
    <scope>NUCLEOTIDE SEQUENCE [LARGE SCALE GENOMIC DNA]</scope>
    <source>
        <strain evidence="7 8">Sa3CVN1</strain>
    </source>
</reference>
<dbReference type="SUPFAM" id="SSF53850">
    <property type="entry name" value="Periplasmic binding protein-like II"/>
    <property type="match status" value="1"/>
</dbReference>
<evidence type="ECO:0000256" key="2">
    <source>
        <dbReference type="ARBA" id="ARBA00022729"/>
    </source>
</evidence>
<keyword evidence="2 6" id="KW-0732">Signal</keyword>
<name>A0ABR8PRF6_9CLOT</name>
<dbReference type="Proteomes" id="UP000627781">
    <property type="component" value="Unassembled WGS sequence"/>
</dbReference>
<dbReference type="PANTHER" id="PTHR43649">
    <property type="entry name" value="ARABINOSE-BINDING PROTEIN-RELATED"/>
    <property type="match status" value="1"/>
</dbReference>
<dbReference type="EMBL" id="JACSRA010000006">
    <property type="protein sequence ID" value="MBD7910761.1"/>
    <property type="molecule type" value="Genomic_DNA"/>
</dbReference>
<keyword evidence="3" id="KW-0472">Membrane</keyword>
<dbReference type="Pfam" id="PF01547">
    <property type="entry name" value="SBP_bac_1"/>
    <property type="match status" value="1"/>
</dbReference>
<organism evidence="7 8">
    <name type="scientific">Clostridium cibarium</name>
    <dbReference type="NCBI Taxonomy" id="2762247"/>
    <lineage>
        <taxon>Bacteria</taxon>
        <taxon>Bacillati</taxon>
        <taxon>Bacillota</taxon>
        <taxon>Clostridia</taxon>
        <taxon>Eubacteriales</taxon>
        <taxon>Clostridiaceae</taxon>
        <taxon>Clostridium</taxon>
    </lineage>
</organism>
<protein>
    <submittedName>
        <fullName evidence="7">Extracellular solute-binding protein</fullName>
    </submittedName>
</protein>
<comment type="caution">
    <text evidence="7">The sequence shown here is derived from an EMBL/GenBank/DDBJ whole genome shotgun (WGS) entry which is preliminary data.</text>
</comment>
<dbReference type="RefSeq" id="WP_191767875.1">
    <property type="nucleotide sequence ID" value="NZ_JACSRA010000006.1"/>
</dbReference>
<evidence type="ECO:0000256" key="1">
    <source>
        <dbReference type="ARBA" id="ARBA00022475"/>
    </source>
</evidence>
<keyword evidence="5" id="KW-0449">Lipoprotein</keyword>
<feature type="signal peptide" evidence="6">
    <location>
        <begin position="1"/>
        <end position="20"/>
    </location>
</feature>
<dbReference type="CDD" id="cd13580">
    <property type="entry name" value="PBP2_AlgQ_like_1"/>
    <property type="match status" value="1"/>
</dbReference>
<dbReference type="InterPro" id="IPR006059">
    <property type="entry name" value="SBP"/>
</dbReference>
<accession>A0ABR8PRF6</accession>
<keyword evidence="4" id="KW-0564">Palmitate</keyword>
<evidence type="ECO:0000313" key="8">
    <source>
        <dbReference type="Proteomes" id="UP000627781"/>
    </source>
</evidence>
<evidence type="ECO:0000256" key="4">
    <source>
        <dbReference type="ARBA" id="ARBA00023139"/>
    </source>
</evidence>
<dbReference type="PROSITE" id="PS51257">
    <property type="entry name" value="PROKAR_LIPOPROTEIN"/>
    <property type="match status" value="1"/>
</dbReference>
<keyword evidence="8" id="KW-1185">Reference proteome</keyword>